<accession>A6K3Y8</accession>
<feature type="region of interest" description="Disordered" evidence="1">
    <location>
        <begin position="203"/>
        <end position="227"/>
    </location>
</feature>
<gene>
    <name evidence="2" type="primary">RGD1561665_predicted</name>
    <name evidence="2" type="ORF">rCG_22016</name>
</gene>
<dbReference type="PANTHER" id="PTHR33772:SF3">
    <property type="entry name" value="PROTEIN TBATA"/>
    <property type="match status" value="1"/>
</dbReference>
<feature type="region of interest" description="Disordered" evidence="1">
    <location>
        <begin position="66"/>
        <end position="88"/>
    </location>
</feature>
<feature type="compositionally biased region" description="Basic and acidic residues" evidence="1">
    <location>
        <begin position="71"/>
        <end position="87"/>
    </location>
</feature>
<evidence type="ECO:0000313" key="3">
    <source>
        <dbReference type="Proteomes" id="UP000234681"/>
    </source>
</evidence>
<dbReference type="AlphaFoldDB" id="A6K3Y8"/>
<organism evidence="2 3">
    <name type="scientific">Rattus norvegicus</name>
    <name type="common">Rat</name>
    <dbReference type="NCBI Taxonomy" id="10116"/>
    <lineage>
        <taxon>Eukaryota</taxon>
        <taxon>Metazoa</taxon>
        <taxon>Chordata</taxon>
        <taxon>Craniata</taxon>
        <taxon>Vertebrata</taxon>
        <taxon>Euteleostomi</taxon>
        <taxon>Mammalia</taxon>
        <taxon>Eutheria</taxon>
        <taxon>Euarchontoglires</taxon>
        <taxon>Glires</taxon>
        <taxon>Rodentia</taxon>
        <taxon>Myomorpha</taxon>
        <taxon>Muroidea</taxon>
        <taxon>Muridae</taxon>
        <taxon>Murinae</taxon>
        <taxon>Rattus</taxon>
    </lineage>
</organism>
<reference evidence="2 3" key="1">
    <citation type="submission" date="2005-09" db="EMBL/GenBank/DDBJ databases">
        <authorList>
            <person name="Mural R.J."/>
            <person name="Li P.W."/>
            <person name="Adams M.D."/>
            <person name="Amanatides P.G."/>
            <person name="Baden-Tillson H."/>
            <person name="Barnstead M."/>
            <person name="Chin S.H."/>
            <person name="Dew I."/>
            <person name="Evans C.A."/>
            <person name="Ferriera S."/>
            <person name="Flanigan M."/>
            <person name="Fosler C."/>
            <person name="Glodek A."/>
            <person name="Gu Z."/>
            <person name="Holt R.A."/>
            <person name="Jennings D."/>
            <person name="Kraft C.L."/>
            <person name="Lu F."/>
            <person name="Nguyen T."/>
            <person name="Nusskern D.R."/>
            <person name="Pfannkoch C.M."/>
            <person name="Sitter C."/>
            <person name="Sutton G.G."/>
            <person name="Venter J.C."/>
            <person name="Wang Z."/>
            <person name="Woodage T."/>
            <person name="Zheng X.H."/>
            <person name="Zhong F."/>
        </authorList>
    </citation>
    <scope>NUCLEOTIDE SEQUENCE [LARGE SCALE GENOMIC DNA]</scope>
    <source>
        <strain>BN</strain>
        <strain evidence="3">Sprague-Dawley</strain>
    </source>
</reference>
<evidence type="ECO:0000256" key="1">
    <source>
        <dbReference type="SAM" id="MobiDB-lite"/>
    </source>
</evidence>
<sequence>MVRDEFSLAALTQPSFLTPCVMGMPTVSVPIGDPQSNRKPRLSTSATWRKNLKDLASRVTFFTKEIASTTNEKDEPPMKDPSPREQGAKYSAETGRLIPAYSHALTRRNRQAQRGHTSGKGGGVQASILQDQELLILELLCQILQTDSLRAIQFWLLYAPPKEKDLALGLLQTALAQLIPQPLPSIPAEKLWHQLQELQDPPQEIQQATYSPSLKKTKTPPVSKTDKPEYMGKAQVLLVHPIENREEKMTKPKA</sequence>
<protein>
    <submittedName>
        <fullName evidence="2">Similar to spatial-delta (Predicted), isoform CRA_b</fullName>
    </submittedName>
</protein>
<name>A6K3Y8_RAT</name>
<dbReference type="EMBL" id="CH474016">
    <property type="protein sequence ID" value="EDL93032.1"/>
    <property type="molecule type" value="Genomic_DNA"/>
</dbReference>
<dbReference type="Pfam" id="PF15256">
    <property type="entry name" value="SPATIAL"/>
    <property type="match status" value="1"/>
</dbReference>
<dbReference type="Proteomes" id="UP000234681">
    <property type="component" value="Chromosome 20"/>
</dbReference>
<dbReference type="PANTHER" id="PTHR33772">
    <property type="entry name" value="THYMUS, BRAIN AND TESTES-ASSOCIATED"/>
    <property type="match status" value="1"/>
</dbReference>
<dbReference type="InterPro" id="IPR037394">
    <property type="entry name" value="TBATA-like"/>
</dbReference>
<feature type="compositionally biased region" description="Polar residues" evidence="1">
    <location>
        <begin position="204"/>
        <end position="214"/>
    </location>
</feature>
<proteinExistence type="predicted"/>
<evidence type="ECO:0000313" key="2">
    <source>
        <dbReference type="EMBL" id="EDL93032.1"/>
    </source>
</evidence>